<sequence>MQLGKRLRQLRNAQGLTLRELADRVSVGFTYLCKIETNKLEHGHSPSNRLLESLAQELDASAEELILLADRVPPSLADKVHAHPEAFIALAQLDDQQLNRVLQLAGAAEFDDAKSLGGVCR</sequence>
<dbReference type="InParanoid" id="Q7UN63"/>
<keyword evidence="3" id="KW-1185">Reference proteome</keyword>
<dbReference type="RefSeq" id="WP_011121562.1">
    <property type="nucleotide sequence ID" value="NC_005027.1"/>
</dbReference>
<evidence type="ECO:0000313" key="3">
    <source>
        <dbReference type="Proteomes" id="UP000001025"/>
    </source>
</evidence>
<dbReference type="EMBL" id="BX294146">
    <property type="protein sequence ID" value="CAD75556.1"/>
    <property type="molecule type" value="Genomic_DNA"/>
</dbReference>
<dbReference type="InterPro" id="IPR010982">
    <property type="entry name" value="Lambda_DNA-bd_dom_sf"/>
</dbReference>
<dbReference type="Pfam" id="PF13560">
    <property type="entry name" value="HTH_31"/>
    <property type="match status" value="1"/>
</dbReference>
<organism evidence="2 3">
    <name type="scientific">Rhodopirellula baltica (strain DSM 10527 / NCIMB 13988 / SH1)</name>
    <dbReference type="NCBI Taxonomy" id="243090"/>
    <lineage>
        <taxon>Bacteria</taxon>
        <taxon>Pseudomonadati</taxon>
        <taxon>Planctomycetota</taxon>
        <taxon>Planctomycetia</taxon>
        <taxon>Pirellulales</taxon>
        <taxon>Pirellulaceae</taxon>
        <taxon>Rhodopirellula</taxon>
    </lineage>
</organism>
<dbReference type="CDD" id="cd00093">
    <property type="entry name" value="HTH_XRE"/>
    <property type="match status" value="1"/>
</dbReference>
<evidence type="ECO:0000313" key="2">
    <source>
        <dbReference type="EMBL" id="CAD75556.1"/>
    </source>
</evidence>
<dbReference type="OrthoDB" id="288015at2"/>
<dbReference type="KEGG" id="rba:RB7754"/>
<proteinExistence type="predicted"/>
<dbReference type="HOGENOM" id="CLU_2095046_0_0_0"/>
<dbReference type="eggNOG" id="COG1396">
    <property type="taxonomic scope" value="Bacteria"/>
</dbReference>
<reference evidence="2 3" key="1">
    <citation type="journal article" date="2003" name="Proc. Natl. Acad. Sci. U.S.A.">
        <title>Complete genome sequence of the marine planctomycete Pirellula sp. strain 1.</title>
        <authorList>
            <person name="Gloeckner F.O."/>
            <person name="Kube M."/>
            <person name="Bauer M."/>
            <person name="Teeling H."/>
            <person name="Lombardot T."/>
            <person name="Ludwig W."/>
            <person name="Gade D."/>
            <person name="Beck A."/>
            <person name="Borzym K."/>
            <person name="Heitmann K."/>
            <person name="Rabus R."/>
            <person name="Schlesner H."/>
            <person name="Amann R."/>
            <person name="Reinhardt R."/>
        </authorList>
    </citation>
    <scope>NUCLEOTIDE SEQUENCE [LARGE SCALE GENOMIC DNA]</scope>
    <source>
        <strain evidence="3">DSM 10527 / NCIMB 13988 / SH1</strain>
    </source>
</reference>
<dbReference type="InterPro" id="IPR001387">
    <property type="entry name" value="Cro/C1-type_HTH"/>
</dbReference>
<dbReference type="SMART" id="SM00530">
    <property type="entry name" value="HTH_XRE"/>
    <property type="match status" value="1"/>
</dbReference>
<dbReference type="Proteomes" id="UP000001025">
    <property type="component" value="Chromosome"/>
</dbReference>
<dbReference type="STRING" id="243090.RB7754"/>
<protein>
    <recommendedName>
        <fullName evidence="1">HTH cro/C1-type domain-containing protein</fullName>
    </recommendedName>
</protein>
<dbReference type="PROSITE" id="PS50943">
    <property type="entry name" value="HTH_CROC1"/>
    <property type="match status" value="1"/>
</dbReference>
<dbReference type="EnsemblBacteria" id="CAD75556">
    <property type="protein sequence ID" value="CAD75556"/>
    <property type="gene ID" value="RB7754"/>
</dbReference>
<dbReference type="AlphaFoldDB" id="Q7UN63"/>
<dbReference type="GO" id="GO:0003677">
    <property type="term" value="F:DNA binding"/>
    <property type="evidence" value="ECO:0007669"/>
    <property type="project" value="InterPro"/>
</dbReference>
<gene>
    <name evidence="2" type="ordered locus">RB7754</name>
</gene>
<evidence type="ECO:0000259" key="1">
    <source>
        <dbReference type="PROSITE" id="PS50943"/>
    </source>
</evidence>
<name>Q7UN63_RHOBA</name>
<dbReference type="Gene3D" id="1.10.260.40">
    <property type="entry name" value="lambda repressor-like DNA-binding domains"/>
    <property type="match status" value="1"/>
</dbReference>
<dbReference type="SUPFAM" id="SSF47413">
    <property type="entry name" value="lambda repressor-like DNA-binding domains"/>
    <property type="match status" value="1"/>
</dbReference>
<dbReference type="PATRIC" id="fig|243090.15.peg.3743"/>
<accession>Q7UN63</accession>
<feature type="domain" description="HTH cro/C1-type" evidence="1">
    <location>
        <begin position="7"/>
        <end position="65"/>
    </location>
</feature>